<dbReference type="PROSITE" id="PS50943">
    <property type="entry name" value="HTH_CROC1"/>
    <property type="match status" value="1"/>
</dbReference>
<keyword evidence="4" id="KW-1185">Reference proteome</keyword>
<reference evidence="4" key="1">
    <citation type="submission" date="2016-10" db="EMBL/GenBank/DDBJ databases">
        <authorList>
            <person name="Varghese N."/>
            <person name="Submissions S."/>
        </authorList>
    </citation>
    <scope>NUCLEOTIDE SEQUENCE [LARGE SCALE GENOMIC DNA]</scope>
    <source>
        <strain evidence="4">DSM 23095</strain>
    </source>
</reference>
<dbReference type="PANTHER" id="PTHR46558">
    <property type="entry name" value="TRACRIPTIONAL REGULATORY PROTEIN-RELATED-RELATED"/>
    <property type="match status" value="1"/>
</dbReference>
<evidence type="ECO:0000256" key="1">
    <source>
        <dbReference type="ARBA" id="ARBA00023125"/>
    </source>
</evidence>
<dbReference type="EMBL" id="FNAC01000001">
    <property type="protein sequence ID" value="SDC50329.1"/>
    <property type="molecule type" value="Genomic_DNA"/>
</dbReference>
<dbReference type="AlphaFoldDB" id="A0A1G6M4A0"/>
<accession>A0A1G6M4A0</accession>
<evidence type="ECO:0000313" key="4">
    <source>
        <dbReference type="Proteomes" id="UP000199060"/>
    </source>
</evidence>
<protein>
    <submittedName>
        <fullName evidence="3">Transcriptional regulator, contains XRE-family HTH domain</fullName>
    </submittedName>
</protein>
<dbReference type="Proteomes" id="UP000199060">
    <property type="component" value="Unassembled WGS sequence"/>
</dbReference>
<gene>
    <name evidence="3" type="ORF">SAMN04488104_10015</name>
</gene>
<dbReference type="SMART" id="SM00530">
    <property type="entry name" value="HTH_XRE"/>
    <property type="match status" value="1"/>
</dbReference>
<dbReference type="Pfam" id="PF01381">
    <property type="entry name" value="HTH_3"/>
    <property type="match status" value="1"/>
</dbReference>
<sequence>MNQDQLIGKNLQALRKKLGFTQDQIAVYLGILREEVSYYENGSRTIPSPLLSKLANLYGVDEYDFFEEDLEVASVNLALAFRADSLKASDLEQIAKFKKIVRNYLKMKTLLADESAGS</sequence>
<dbReference type="CDD" id="cd00093">
    <property type="entry name" value="HTH_XRE"/>
    <property type="match status" value="1"/>
</dbReference>
<organism evidence="3 4">
    <name type="scientific">Algoriphagus faecimaris</name>
    <dbReference type="NCBI Taxonomy" id="686796"/>
    <lineage>
        <taxon>Bacteria</taxon>
        <taxon>Pseudomonadati</taxon>
        <taxon>Bacteroidota</taxon>
        <taxon>Cytophagia</taxon>
        <taxon>Cytophagales</taxon>
        <taxon>Cyclobacteriaceae</taxon>
        <taxon>Algoriphagus</taxon>
    </lineage>
</organism>
<evidence type="ECO:0000313" key="3">
    <source>
        <dbReference type="EMBL" id="SDC50329.1"/>
    </source>
</evidence>
<dbReference type="OrthoDB" id="1029660at2"/>
<dbReference type="PANTHER" id="PTHR46558:SF11">
    <property type="entry name" value="HTH-TYPE TRANSCRIPTIONAL REGULATOR XRE"/>
    <property type="match status" value="1"/>
</dbReference>
<keyword evidence="1" id="KW-0238">DNA-binding</keyword>
<proteinExistence type="predicted"/>
<dbReference type="InterPro" id="IPR010982">
    <property type="entry name" value="Lambda_DNA-bd_dom_sf"/>
</dbReference>
<evidence type="ECO:0000259" key="2">
    <source>
        <dbReference type="PROSITE" id="PS50943"/>
    </source>
</evidence>
<dbReference type="SUPFAM" id="SSF47413">
    <property type="entry name" value="lambda repressor-like DNA-binding domains"/>
    <property type="match status" value="1"/>
</dbReference>
<dbReference type="RefSeq" id="WP_087941437.1">
    <property type="nucleotide sequence ID" value="NZ_FNAC01000001.1"/>
</dbReference>
<dbReference type="STRING" id="686796.SAMN04488104_10015"/>
<dbReference type="GO" id="GO:0003677">
    <property type="term" value="F:DNA binding"/>
    <property type="evidence" value="ECO:0007669"/>
    <property type="project" value="UniProtKB-KW"/>
</dbReference>
<feature type="domain" description="HTH cro/C1-type" evidence="2">
    <location>
        <begin position="11"/>
        <end position="65"/>
    </location>
</feature>
<name>A0A1G6M4A0_9BACT</name>
<dbReference type="Gene3D" id="1.10.260.40">
    <property type="entry name" value="lambda repressor-like DNA-binding domains"/>
    <property type="match status" value="1"/>
</dbReference>
<dbReference type="InterPro" id="IPR001387">
    <property type="entry name" value="Cro/C1-type_HTH"/>
</dbReference>